<sequence length="185" mass="20616">MISTNEFKTNVTVTIDGDAWQVVEFQHVKPGKGAAFVRAKMRNLCTGAVVERTFNAGERLPKAHIDRREMQYLYESDGMYVFMDNETYEQTELSKETLGSALNFLKENMDVKIMIYDNRVLGVDLPNTVELTVVETEPGIKGDTATGGSKNATMDTGYVVKVPLFINEGDVLAIDTRTGDYISRA</sequence>
<dbReference type="UniPathway" id="UPA00345"/>
<dbReference type="InterPro" id="IPR013185">
    <property type="entry name" value="Transl_elong_KOW-like"/>
</dbReference>
<dbReference type="GeneID" id="78524357"/>
<evidence type="ECO:0000256" key="10">
    <source>
        <dbReference type="RuleBase" id="RU004389"/>
    </source>
</evidence>
<dbReference type="FunFam" id="2.40.50.140:FF:000004">
    <property type="entry name" value="Elongation factor P"/>
    <property type="match status" value="1"/>
</dbReference>
<comment type="pathway">
    <text evidence="2 8">Protein biosynthesis; polypeptide chain elongation.</text>
</comment>
<comment type="caution">
    <text evidence="11">The sequence shown here is derived from an EMBL/GenBank/DDBJ whole genome shotgun (WGS) entry which is preliminary data.</text>
</comment>
<dbReference type="PROSITE" id="PS01275">
    <property type="entry name" value="EFP"/>
    <property type="match status" value="1"/>
</dbReference>
<dbReference type="PANTHER" id="PTHR30053:SF12">
    <property type="entry name" value="ELONGATION FACTOR P (EF-P) FAMILY PROTEIN"/>
    <property type="match status" value="1"/>
</dbReference>
<comment type="function">
    <text evidence="7 8">Involved in peptide bond synthesis. Stimulates efficient translation and peptide-bond synthesis on native or reconstituted 70S ribosomes in vitro. Probably functions indirectly by altering the affinity of the ribosome for aminoacyl-tRNA, thus increasing their reactivity as acceptors for peptidyl transferase.</text>
</comment>
<dbReference type="SMART" id="SM00841">
    <property type="entry name" value="Elong-fact-P_C"/>
    <property type="match status" value="1"/>
</dbReference>
<accession>A0A1Q6R3Z6</accession>
<dbReference type="FunFam" id="2.40.50.140:FF:000009">
    <property type="entry name" value="Elongation factor P"/>
    <property type="match status" value="1"/>
</dbReference>
<dbReference type="NCBIfam" id="TIGR00038">
    <property type="entry name" value="efp"/>
    <property type="match status" value="1"/>
</dbReference>
<comment type="subcellular location">
    <subcellularLocation>
        <location evidence="1 8">Cytoplasm</location>
    </subcellularLocation>
</comment>
<dbReference type="SUPFAM" id="SSF50104">
    <property type="entry name" value="Translation proteins SH3-like domain"/>
    <property type="match status" value="1"/>
</dbReference>
<evidence type="ECO:0000256" key="4">
    <source>
        <dbReference type="ARBA" id="ARBA00022490"/>
    </source>
</evidence>
<dbReference type="GO" id="GO:0003746">
    <property type="term" value="F:translation elongation factor activity"/>
    <property type="evidence" value="ECO:0007669"/>
    <property type="project" value="UniProtKB-UniRule"/>
</dbReference>
<evidence type="ECO:0000313" key="11">
    <source>
        <dbReference type="EMBL" id="OLA37098.1"/>
    </source>
</evidence>
<dbReference type="InterPro" id="IPR012340">
    <property type="entry name" value="NA-bd_OB-fold"/>
</dbReference>
<evidence type="ECO:0000256" key="1">
    <source>
        <dbReference type="ARBA" id="ARBA00004496"/>
    </source>
</evidence>
<dbReference type="SMART" id="SM01185">
    <property type="entry name" value="EFP"/>
    <property type="match status" value="1"/>
</dbReference>
<dbReference type="CDD" id="cd04470">
    <property type="entry name" value="S1_EF-P_repeat_1"/>
    <property type="match status" value="1"/>
</dbReference>
<dbReference type="Proteomes" id="UP000186777">
    <property type="component" value="Unassembled WGS sequence"/>
</dbReference>
<dbReference type="GO" id="GO:0043043">
    <property type="term" value="P:peptide biosynthetic process"/>
    <property type="evidence" value="ECO:0007669"/>
    <property type="project" value="InterPro"/>
</dbReference>
<comment type="similarity">
    <text evidence="3 8 10">Belongs to the elongation factor P family.</text>
</comment>
<evidence type="ECO:0000256" key="9">
    <source>
        <dbReference type="NCBIfam" id="TIGR00038"/>
    </source>
</evidence>
<evidence type="ECO:0000256" key="2">
    <source>
        <dbReference type="ARBA" id="ARBA00004815"/>
    </source>
</evidence>
<dbReference type="NCBIfam" id="NF001810">
    <property type="entry name" value="PRK00529.1"/>
    <property type="match status" value="1"/>
</dbReference>
<dbReference type="HAMAP" id="MF_00141">
    <property type="entry name" value="EF_P"/>
    <property type="match status" value="1"/>
</dbReference>
<dbReference type="Gene3D" id="2.30.30.30">
    <property type="match status" value="1"/>
</dbReference>
<evidence type="ECO:0000256" key="6">
    <source>
        <dbReference type="ARBA" id="ARBA00022917"/>
    </source>
</evidence>
<dbReference type="InterPro" id="IPR014722">
    <property type="entry name" value="Rib_uL2_dom2"/>
</dbReference>
<evidence type="ECO:0000256" key="5">
    <source>
        <dbReference type="ARBA" id="ARBA00022768"/>
    </source>
</evidence>
<evidence type="ECO:0000256" key="8">
    <source>
        <dbReference type="HAMAP-Rule" id="MF_00141"/>
    </source>
</evidence>
<dbReference type="Gene3D" id="2.40.50.140">
    <property type="entry name" value="Nucleic acid-binding proteins"/>
    <property type="match status" value="2"/>
</dbReference>
<organism evidence="11 12">
    <name type="scientific">Phascolarctobacterium succinatutens</name>
    <dbReference type="NCBI Taxonomy" id="626940"/>
    <lineage>
        <taxon>Bacteria</taxon>
        <taxon>Bacillati</taxon>
        <taxon>Bacillota</taxon>
        <taxon>Negativicutes</taxon>
        <taxon>Acidaminococcales</taxon>
        <taxon>Acidaminococcaceae</taxon>
        <taxon>Phascolarctobacterium</taxon>
    </lineage>
</organism>
<dbReference type="InterPro" id="IPR001059">
    <property type="entry name" value="Transl_elong_P/YeiP_cen"/>
</dbReference>
<keyword evidence="4 8" id="KW-0963">Cytoplasm</keyword>
<dbReference type="EMBL" id="MNTG01000033">
    <property type="protein sequence ID" value="OLA37098.1"/>
    <property type="molecule type" value="Genomic_DNA"/>
</dbReference>
<dbReference type="CDD" id="cd05794">
    <property type="entry name" value="S1_EF-P_repeat_2"/>
    <property type="match status" value="1"/>
</dbReference>
<dbReference type="FunFam" id="2.30.30.30:FF:000003">
    <property type="entry name" value="Elongation factor P"/>
    <property type="match status" value="1"/>
</dbReference>
<dbReference type="InterPro" id="IPR013852">
    <property type="entry name" value="Transl_elong_P/YeiP_CS"/>
</dbReference>
<name>A0A1Q6R3Z6_9FIRM</name>
<dbReference type="STRING" id="626940.BHW43_07425"/>
<dbReference type="Pfam" id="PF09285">
    <property type="entry name" value="Elong-fact-P_C"/>
    <property type="match status" value="1"/>
</dbReference>
<evidence type="ECO:0000313" key="12">
    <source>
        <dbReference type="Proteomes" id="UP000186777"/>
    </source>
</evidence>
<dbReference type="InterPro" id="IPR008991">
    <property type="entry name" value="Translation_prot_SH3-like_sf"/>
</dbReference>
<dbReference type="InterPro" id="IPR020599">
    <property type="entry name" value="Transl_elong_fac_P/YeiP"/>
</dbReference>
<dbReference type="Pfam" id="PF01132">
    <property type="entry name" value="EFP"/>
    <property type="match status" value="1"/>
</dbReference>
<gene>
    <name evidence="8" type="primary">efp</name>
    <name evidence="11" type="ORF">BHW43_07425</name>
</gene>
<dbReference type="SUPFAM" id="SSF50249">
    <property type="entry name" value="Nucleic acid-binding proteins"/>
    <property type="match status" value="2"/>
</dbReference>
<protein>
    <recommendedName>
        <fullName evidence="8 9">Elongation factor P</fullName>
        <shortName evidence="8">EF-P</shortName>
    </recommendedName>
</protein>
<dbReference type="PANTHER" id="PTHR30053">
    <property type="entry name" value="ELONGATION FACTOR P"/>
    <property type="match status" value="1"/>
</dbReference>
<dbReference type="AlphaFoldDB" id="A0A1Q6R3Z6"/>
<dbReference type="Pfam" id="PF08207">
    <property type="entry name" value="EFP_N"/>
    <property type="match status" value="1"/>
</dbReference>
<proteinExistence type="inferred from homology"/>
<keyword evidence="5 8" id="KW-0251">Elongation factor</keyword>
<keyword evidence="6 8" id="KW-0648">Protein biosynthesis</keyword>
<dbReference type="InterPro" id="IPR015365">
    <property type="entry name" value="Elong-fact-P_C"/>
</dbReference>
<dbReference type="RefSeq" id="WP_009145091.1">
    <property type="nucleotide sequence ID" value="NZ_CABKPS010000028.1"/>
</dbReference>
<reference evidence="11 12" key="1">
    <citation type="journal article" date="2016" name="Nat. Biotechnol.">
        <title>Measurement of bacterial replication rates in microbial communities.</title>
        <authorList>
            <person name="Brown C.T."/>
            <person name="Olm M.R."/>
            <person name="Thomas B.C."/>
            <person name="Banfield J.F."/>
        </authorList>
    </citation>
    <scope>NUCLEOTIDE SEQUENCE [LARGE SCALE GENOMIC DNA]</scope>
    <source>
        <strain evidence="11">46_33</strain>
    </source>
</reference>
<dbReference type="GO" id="GO:0005829">
    <property type="term" value="C:cytosol"/>
    <property type="evidence" value="ECO:0007669"/>
    <property type="project" value="UniProtKB-ARBA"/>
</dbReference>
<dbReference type="InterPro" id="IPR011768">
    <property type="entry name" value="Transl_elongation_fac_P"/>
</dbReference>
<evidence type="ECO:0000256" key="7">
    <source>
        <dbReference type="ARBA" id="ARBA00025469"/>
    </source>
</evidence>
<dbReference type="PIRSF" id="PIRSF005901">
    <property type="entry name" value="EF-P"/>
    <property type="match status" value="1"/>
</dbReference>
<evidence type="ECO:0000256" key="3">
    <source>
        <dbReference type="ARBA" id="ARBA00009479"/>
    </source>
</evidence>